<keyword evidence="4" id="KW-1185">Reference proteome</keyword>
<accession>A0A7K0DYC0</accession>
<evidence type="ECO:0000256" key="2">
    <source>
        <dbReference type="SAM" id="SignalP"/>
    </source>
</evidence>
<reference evidence="3 4" key="1">
    <citation type="submission" date="2019-10" db="EMBL/GenBank/DDBJ databases">
        <title>Nocardia macrotermitis sp. nov. and Nocardia aurantia sp. nov., isolated from the gut of fungus growing-termite Macrotermes natalensis.</title>
        <authorList>
            <person name="Benndorf R."/>
            <person name="Schwitalla J."/>
            <person name="Martin K."/>
            <person name="De Beer W."/>
            <person name="Kaster A.-K."/>
            <person name="Vollmers J."/>
            <person name="Poulsen M."/>
            <person name="Beemelmanns C."/>
        </authorList>
    </citation>
    <scope>NUCLEOTIDE SEQUENCE [LARGE SCALE GENOMIC DNA]</scope>
    <source>
        <strain evidence="3 4">RB56</strain>
    </source>
</reference>
<feature type="signal peptide" evidence="2">
    <location>
        <begin position="1"/>
        <end position="19"/>
    </location>
</feature>
<feature type="compositionally biased region" description="Polar residues" evidence="1">
    <location>
        <begin position="24"/>
        <end position="42"/>
    </location>
</feature>
<feature type="chain" id="PRO_5039664850" description="DUF5642 domain-containing protein" evidence="2">
    <location>
        <begin position="20"/>
        <end position="209"/>
    </location>
</feature>
<name>A0A7K0DYC0_9NOCA</name>
<keyword evidence="2" id="KW-0732">Signal</keyword>
<proteinExistence type="predicted"/>
<gene>
    <name evidence="3" type="ORF">NRB56_64030</name>
</gene>
<sequence length="209" mass="22195">MIRIRRLALAGLVATSVTACGISGSDSSDSQRTTSAPTTHTACNASAATGSVFAAEERPDRPFAIQLPQLAGWQVSPAEGDEFKLRRADQHAGRKSVATVTLRTDRPLPANTSIAIGLSSGGHEWRLLRSETVDMCGRSATRVTGILRGADIDGVDRYHELLSSDYIAGGMLYPIRMAVEITATDRAAYQPDIDTFVDGLQIVPKPAAG</sequence>
<dbReference type="PROSITE" id="PS51257">
    <property type="entry name" value="PROKAR_LIPOPROTEIN"/>
    <property type="match status" value="1"/>
</dbReference>
<dbReference type="Proteomes" id="UP000431401">
    <property type="component" value="Unassembled WGS sequence"/>
</dbReference>
<dbReference type="AlphaFoldDB" id="A0A7K0DYC0"/>
<evidence type="ECO:0000313" key="4">
    <source>
        <dbReference type="Proteomes" id="UP000431401"/>
    </source>
</evidence>
<organism evidence="3 4">
    <name type="scientific">Nocardia aurantia</name>
    <dbReference type="NCBI Taxonomy" id="2585199"/>
    <lineage>
        <taxon>Bacteria</taxon>
        <taxon>Bacillati</taxon>
        <taxon>Actinomycetota</taxon>
        <taxon>Actinomycetes</taxon>
        <taxon>Mycobacteriales</taxon>
        <taxon>Nocardiaceae</taxon>
        <taxon>Nocardia</taxon>
    </lineage>
</organism>
<dbReference type="EMBL" id="WEGI01000015">
    <property type="protein sequence ID" value="MQY30799.1"/>
    <property type="molecule type" value="Genomic_DNA"/>
</dbReference>
<feature type="region of interest" description="Disordered" evidence="1">
    <location>
        <begin position="22"/>
        <end position="42"/>
    </location>
</feature>
<comment type="caution">
    <text evidence="3">The sequence shown here is derived from an EMBL/GenBank/DDBJ whole genome shotgun (WGS) entry which is preliminary data.</text>
</comment>
<evidence type="ECO:0000256" key="1">
    <source>
        <dbReference type="SAM" id="MobiDB-lite"/>
    </source>
</evidence>
<evidence type="ECO:0000313" key="3">
    <source>
        <dbReference type="EMBL" id="MQY30799.1"/>
    </source>
</evidence>
<evidence type="ECO:0008006" key="5">
    <source>
        <dbReference type="Google" id="ProtNLM"/>
    </source>
</evidence>
<protein>
    <recommendedName>
        <fullName evidence="5">DUF5642 domain-containing protein</fullName>
    </recommendedName>
</protein>